<feature type="compositionally biased region" description="Basic and acidic residues" evidence="1">
    <location>
        <begin position="49"/>
        <end position="59"/>
    </location>
</feature>
<feature type="compositionally biased region" description="Basic residues" evidence="1">
    <location>
        <begin position="110"/>
        <end position="126"/>
    </location>
</feature>
<feature type="compositionally biased region" description="Basic and acidic residues" evidence="1">
    <location>
        <begin position="83"/>
        <end position="96"/>
    </location>
</feature>
<feature type="transmembrane region" description="Helical" evidence="2">
    <location>
        <begin position="20"/>
        <end position="40"/>
    </location>
</feature>
<reference evidence="3" key="1">
    <citation type="submission" date="2015-10" db="EMBL/GenBank/DDBJ databases">
        <authorList>
            <person name="Regsiter A."/>
            <person name="william w."/>
        </authorList>
    </citation>
    <scope>NUCLEOTIDE SEQUENCE</scope>
    <source>
        <strain evidence="3">Montdore</strain>
    </source>
</reference>
<sequence>MAWVMFYSPKCPFGMANTQIYWVTVSPLLVNLSFLANAIGYHLQKHQRDRGDYGHEKPSRNGSFRRHPRSTSKMKKKRGRSSSRTERSSMMDDSRNQEWFGGRQRSVERGRRRHHQRESPRRRRNQHTSPYGRSSPDRSRRRERRAGFSHGEGSGNLHLRGDREESVGREGSVSEPAAGQGIPYSATHDNNYEQEIYRAPGGFPYDQLIFPYAAAGHYSNPHYSYGTGISDFDHVRNGFVPTTFSSLLERIKF</sequence>
<dbReference type="Proteomes" id="UP001412239">
    <property type="component" value="Unassembled WGS sequence"/>
</dbReference>
<evidence type="ECO:0000313" key="4">
    <source>
        <dbReference type="Proteomes" id="UP001412239"/>
    </source>
</evidence>
<dbReference type="EMBL" id="LN890972">
    <property type="protein sequence ID" value="CUS13466.1"/>
    <property type="molecule type" value="Genomic_DNA"/>
</dbReference>
<evidence type="ECO:0000256" key="1">
    <source>
        <dbReference type="SAM" id="MobiDB-lite"/>
    </source>
</evidence>
<feature type="compositionally biased region" description="Basic and acidic residues" evidence="1">
    <location>
        <begin position="159"/>
        <end position="168"/>
    </location>
</feature>
<gene>
    <name evidence="3" type="ORF">GSTUAT00002404001</name>
</gene>
<keyword evidence="4" id="KW-1185">Reference proteome</keyword>
<protein>
    <submittedName>
        <fullName evidence="3">Uncharacterized protein</fullName>
    </submittedName>
</protein>
<evidence type="ECO:0000313" key="3">
    <source>
        <dbReference type="EMBL" id="CUS13466.1"/>
    </source>
</evidence>
<keyword evidence="2" id="KW-1133">Transmembrane helix</keyword>
<keyword evidence="2" id="KW-0472">Membrane</keyword>
<dbReference type="AlphaFoldDB" id="A0A292Q0W5"/>
<feature type="region of interest" description="Disordered" evidence="1">
    <location>
        <begin position="46"/>
        <end position="185"/>
    </location>
</feature>
<name>A0A292Q0W5_9PEZI</name>
<accession>A0A292Q0W5</accession>
<evidence type="ECO:0000256" key="2">
    <source>
        <dbReference type="SAM" id="Phobius"/>
    </source>
</evidence>
<proteinExistence type="predicted"/>
<feature type="compositionally biased region" description="Basic residues" evidence="1">
    <location>
        <begin position="63"/>
        <end position="81"/>
    </location>
</feature>
<organism evidence="3 4">
    <name type="scientific">Tuber aestivum</name>
    <name type="common">summer truffle</name>
    <dbReference type="NCBI Taxonomy" id="59557"/>
    <lineage>
        <taxon>Eukaryota</taxon>
        <taxon>Fungi</taxon>
        <taxon>Dikarya</taxon>
        <taxon>Ascomycota</taxon>
        <taxon>Pezizomycotina</taxon>
        <taxon>Pezizomycetes</taxon>
        <taxon>Pezizales</taxon>
        <taxon>Tuberaceae</taxon>
        <taxon>Tuber</taxon>
    </lineage>
</organism>
<keyword evidence="2" id="KW-0812">Transmembrane</keyword>